<keyword evidence="1" id="KW-0732">Signal</keyword>
<dbReference type="CDD" id="cd00033">
    <property type="entry name" value="CCP"/>
    <property type="match status" value="2"/>
</dbReference>
<gene>
    <name evidence="6" type="ORF">V5799_012232</name>
</gene>
<evidence type="ECO:0000256" key="2">
    <source>
        <dbReference type="ARBA" id="ARBA00022737"/>
    </source>
</evidence>
<keyword evidence="3 4" id="KW-1015">Disulfide bond</keyword>
<dbReference type="Gene3D" id="2.10.70.10">
    <property type="entry name" value="Complement Module, domain 1"/>
    <property type="match status" value="2"/>
</dbReference>
<dbReference type="SUPFAM" id="SSF57535">
    <property type="entry name" value="Complement control module/SCR domain"/>
    <property type="match status" value="2"/>
</dbReference>
<dbReference type="InterPro" id="IPR000436">
    <property type="entry name" value="Sushi_SCR_CCP_dom"/>
</dbReference>
<keyword evidence="2" id="KW-0677">Repeat</keyword>
<feature type="domain" description="Sushi" evidence="5">
    <location>
        <begin position="2"/>
        <end position="60"/>
    </location>
</feature>
<dbReference type="InterPro" id="IPR051277">
    <property type="entry name" value="SEZ6_CSMD_C4BPB_Regulators"/>
</dbReference>
<protein>
    <recommendedName>
        <fullName evidence="5">Sushi domain-containing protein</fullName>
    </recommendedName>
</protein>
<dbReference type="Proteomes" id="UP001321473">
    <property type="component" value="Unassembled WGS sequence"/>
</dbReference>
<dbReference type="EMBL" id="JARKHS020017180">
    <property type="protein sequence ID" value="KAK8773235.1"/>
    <property type="molecule type" value="Genomic_DNA"/>
</dbReference>
<feature type="domain" description="Sushi" evidence="5">
    <location>
        <begin position="61"/>
        <end position="127"/>
    </location>
</feature>
<dbReference type="Pfam" id="PF00084">
    <property type="entry name" value="Sushi"/>
    <property type="match status" value="2"/>
</dbReference>
<feature type="non-terminal residue" evidence="6">
    <location>
        <position position="1"/>
    </location>
</feature>
<dbReference type="InterPro" id="IPR035976">
    <property type="entry name" value="Sushi/SCR/CCP_sf"/>
</dbReference>
<evidence type="ECO:0000313" key="7">
    <source>
        <dbReference type="Proteomes" id="UP001321473"/>
    </source>
</evidence>
<comment type="caution">
    <text evidence="4">Lacks conserved residue(s) required for the propagation of feature annotation.</text>
</comment>
<feature type="disulfide bond" evidence="4">
    <location>
        <begin position="98"/>
        <end position="125"/>
    </location>
</feature>
<reference evidence="6 7" key="1">
    <citation type="journal article" date="2023" name="Arcadia Sci">
        <title>De novo assembly of a long-read Amblyomma americanum tick genome.</title>
        <authorList>
            <person name="Chou S."/>
            <person name="Poskanzer K.E."/>
            <person name="Rollins M."/>
            <person name="Thuy-Boun P.S."/>
        </authorList>
    </citation>
    <scope>NUCLEOTIDE SEQUENCE [LARGE SCALE GENOMIC DNA]</scope>
    <source>
        <strain evidence="6">F_SG_1</strain>
        <tissue evidence="6">Salivary glands</tissue>
    </source>
</reference>
<dbReference type="SMART" id="SM00032">
    <property type="entry name" value="CCP"/>
    <property type="match status" value="2"/>
</dbReference>
<dbReference type="PANTHER" id="PTHR45656">
    <property type="entry name" value="PROTEIN CBR-CLEC-78"/>
    <property type="match status" value="1"/>
</dbReference>
<comment type="caution">
    <text evidence="6">The sequence shown here is derived from an EMBL/GenBank/DDBJ whole genome shotgun (WGS) entry which is preliminary data.</text>
</comment>
<dbReference type="AlphaFoldDB" id="A0AAQ4EEL9"/>
<evidence type="ECO:0000256" key="4">
    <source>
        <dbReference type="PROSITE-ProRule" id="PRU00302"/>
    </source>
</evidence>
<evidence type="ECO:0000259" key="5">
    <source>
        <dbReference type="PROSITE" id="PS50923"/>
    </source>
</evidence>
<evidence type="ECO:0000256" key="3">
    <source>
        <dbReference type="ARBA" id="ARBA00023157"/>
    </source>
</evidence>
<evidence type="ECO:0000256" key="1">
    <source>
        <dbReference type="ARBA" id="ARBA00022729"/>
    </source>
</evidence>
<evidence type="ECO:0000313" key="6">
    <source>
        <dbReference type="EMBL" id="KAK8773235.1"/>
    </source>
</evidence>
<accession>A0AAQ4EEL9</accession>
<organism evidence="6 7">
    <name type="scientific">Amblyomma americanum</name>
    <name type="common">Lone star tick</name>
    <dbReference type="NCBI Taxonomy" id="6943"/>
    <lineage>
        <taxon>Eukaryota</taxon>
        <taxon>Metazoa</taxon>
        <taxon>Ecdysozoa</taxon>
        <taxon>Arthropoda</taxon>
        <taxon>Chelicerata</taxon>
        <taxon>Arachnida</taxon>
        <taxon>Acari</taxon>
        <taxon>Parasitiformes</taxon>
        <taxon>Ixodida</taxon>
        <taxon>Ixodoidea</taxon>
        <taxon>Ixodidae</taxon>
        <taxon>Amblyomminae</taxon>
        <taxon>Amblyomma</taxon>
    </lineage>
</organism>
<sequence>LQQCPEIYIEHGSYKGDCCTSGGSVIFYCEDSERYQLLGATSATCLANGSWSAPVPTCEETYCNDPGASIKGFRLVVFNNTKYNKKCCPPKTLISYGCNPNYQLEGERRIRCRVNGTWTHRRPTCRRKYAHDEKQRRETVVLFSR</sequence>
<keyword evidence="7" id="KW-1185">Reference proteome</keyword>
<proteinExistence type="predicted"/>
<dbReference type="PROSITE" id="PS50923">
    <property type="entry name" value="SUSHI"/>
    <property type="match status" value="2"/>
</dbReference>
<name>A0AAQ4EEL9_AMBAM</name>
<keyword evidence="4" id="KW-0768">Sushi</keyword>
<dbReference type="PANTHER" id="PTHR45656:SF4">
    <property type="entry name" value="PROTEIN CBR-CLEC-78"/>
    <property type="match status" value="1"/>
</dbReference>